<dbReference type="InterPro" id="IPR024361">
    <property type="entry name" value="BACON"/>
</dbReference>
<name>A0ABS5JSN0_9BACT</name>
<feature type="domain" description="BACON" evidence="1">
    <location>
        <begin position="329"/>
        <end position="408"/>
    </location>
</feature>
<dbReference type="SUPFAM" id="SSF82171">
    <property type="entry name" value="DPP6 N-terminal domain-like"/>
    <property type="match status" value="1"/>
</dbReference>
<feature type="domain" description="BACON" evidence="1">
    <location>
        <begin position="237"/>
        <end position="308"/>
    </location>
</feature>
<dbReference type="Pfam" id="PF19190">
    <property type="entry name" value="BACON_2"/>
    <property type="match status" value="3"/>
</dbReference>
<comment type="caution">
    <text evidence="2">The sequence shown here is derived from an EMBL/GenBank/DDBJ whole genome shotgun (WGS) entry which is preliminary data.</text>
</comment>
<evidence type="ECO:0000313" key="2">
    <source>
        <dbReference type="EMBL" id="MBS2097908.1"/>
    </source>
</evidence>
<dbReference type="PROSITE" id="PS51257">
    <property type="entry name" value="PROKAR_LIPOPROTEIN"/>
    <property type="match status" value="1"/>
</dbReference>
<dbReference type="Gene3D" id="2.60.40.10">
    <property type="entry name" value="Immunoglobulins"/>
    <property type="match status" value="1"/>
</dbReference>
<gene>
    <name evidence="2" type="ORF">KEM10_06415</name>
</gene>
<accession>A0ABS5JSN0</accession>
<evidence type="ECO:0000259" key="1">
    <source>
        <dbReference type="Pfam" id="PF19190"/>
    </source>
</evidence>
<organism evidence="2 3">
    <name type="scientific">Carboxylicivirga linearis</name>
    <dbReference type="NCBI Taxonomy" id="1628157"/>
    <lineage>
        <taxon>Bacteria</taxon>
        <taxon>Pseudomonadati</taxon>
        <taxon>Bacteroidota</taxon>
        <taxon>Bacteroidia</taxon>
        <taxon>Marinilabiliales</taxon>
        <taxon>Marinilabiliaceae</taxon>
        <taxon>Carboxylicivirga</taxon>
    </lineage>
</organism>
<evidence type="ECO:0000313" key="3">
    <source>
        <dbReference type="Proteomes" id="UP000708576"/>
    </source>
</evidence>
<dbReference type="InterPro" id="IPR015943">
    <property type="entry name" value="WD40/YVTN_repeat-like_dom_sf"/>
</dbReference>
<feature type="domain" description="BACON" evidence="1">
    <location>
        <begin position="136"/>
        <end position="187"/>
    </location>
</feature>
<keyword evidence="3" id="KW-1185">Reference proteome</keyword>
<protein>
    <recommendedName>
        <fullName evidence="1">BACON domain-containing protein</fullName>
    </recommendedName>
</protein>
<dbReference type="InterPro" id="IPR013783">
    <property type="entry name" value="Ig-like_fold"/>
</dbReference>
<proteinExistence type="predicted"/>
<reference evidence="2 3" key="1">
    <citation type="journal article" date="2015" name="Int. J. Syst. Evol. Microbiol.">
        <title>Carboxylicivirga linearis sp. nov., isolated from a sea cucumber culture pond.</title>
        <authorList>
            <person name="Wang F.Q."/>
            <person name="Zhou Y.X."/>
            <person name="Lin X.Z."/>
            <person name="Chen G.J."/>
            <person name="Du Z.J."/>
        </authorList>
    </citation>
    <scope>NUCLEOTIDE SEQUENCE [LARGE SCALE GENOMIC DNA]</scope>
    <source>
        <strain evidence="2 3">FB218</strain>
    </source>
</reference>
<dbReference type="EMBL" id="JAGUCO010000003">
    <property type="protein sequence ID" value="MBS2097908.1"/>
    <property type="molecule type" value="Genomic_DNA"/>
</dbReference>
<dbReference type="Proteomes" id="UP000708576">
    <property type="component" value="Unassembled WGS sequence"/>
</dbReference>
<dbReference type="Gene3D" id="2.130.10.10">
    <property type="entry name" value="YVTN repeat-like/Quinoprotein amine dehydrogenase"/>
    <property type="match status" value="1"/>
</dbReference>
<dbReference type="RefSeq" id="WP_212215004.1">
    <property type="nucleotide sequence ID" value="NZ_JAGUCO010000003.1"/>
</dbReference>
<sequence length="752" mass="82700">MKTKLFVLISLLTLLVISCGEDEKETVSVDIQILASPDTLLISDSELKEIFLTTQPKGKVDFVVSQSPSWLELEIESGQLDGSIMPIEVSPVIDNLDEGVYEGDIDIVTDAAGKASVHVILDVAGHPNMGINVDKLVIDEDSPQVELVIENIGTGVLEWQFEAVPEWINVSVSQGYLTKGEKSSVIVTGIFTGLDVGTHSDVLNISSNSETSVDEINVEINVPEYLAMEAISSSLLFDYYENTKLLVLRNTGNAEINWSLLSIPAYLNASITSGAIAIEDSVKIEVEVDRSQMSNGEHLSEIIIEDENQVQYKVETIVKHMIGMEAVNNSLFFDYFDDTQTLILKNIGSAEITWSLVSIEDYLNLSSTSGTIAVGDSVEIEVVVDRDQMSNGEYESEIIFEDQNQVQSKVEVLVNNYASTKKMLDYTVVDAEYSKITNKLIFVSSEQTICVYDPDTEGINSLSLSYLPTCVSVSLDGSKAAVGHDGKVSYVDLASLSLVSTRDISCSALDIVLGNNNWAYIFPIKDQWENIRCIDLDDENSGETLHTGNSIYAGTKAKLHPSGKYIYGADNGLSPSDLEKYDIQSGTAAYLYDSPYHGDYNIGGDLWFSEDGLRVFTKGGTVFKTSEIKEQDMLYNGTIQLESEVSYYNASIESLDHSEASKSLFVISSGEGWDTNNKPYLYVYNSDNLVFKERISLEGYMVEDNQGSGTVYEAEPFFVFSNSNGTKAIVLTKAIGSGMIKEWAIQTFDINN</sequence>